<dbReference type="EMBL" id="JACIFF010000002">
    <property type="protein sequence ID" value="MBB4078556.1"/>
    <property type="molecule type" value="Genomic_DNA"/>
</dbReference>
<dbReference type="InterPro" id="IPR021710">
    <property type="entry name" value="DUF3293"/>
</dbReference>
<evidence type="ECO:0000313" key="2">
    <source>
        <dbReference type="Proteomes" id="UP000576209"/>
    </source>
</evidence>
<reference evidence="1 2" key="1">
    <citation type="submission" date="2020-08" db="EMBL/GenBank/DDBJ databases">
        <title>Genomic Encyclopedia of Type Strains, Phase IV (KMG-IV): sequencing the most valuable type-strain genomes for metagenomic binning, comparative biology and taxonomic classification.</title>
        <authorList>
            <person name="Goeker M."/>
        </authorList>
    </citation>
    <scope>NUCLEOTIDE SEQUENCE [LARGE SCALE GENOMIC DNA]</scope>
    <source>
        <strain evidence="1 2">DSM 105137</strain>
    </source>
</reference>
<evidence type="ECO:0008006" key="3">
    <source>
        <dbReference type="Google" id="ProtNLM"/>
    </source>
</evidence>
<name>A0A840EC54_9BACT</name>
<proteinExistence type="predicted"/>
<dbReference type="Pfam" id="PF11697">
    <property type="entry name" value="DUF3293"/>
    <property type="match status" value="1"/>
</dbReference>
<keyword evidence="2" id="KW-1185">Reference proteome</keyword>
<sequence length="144" mass="16205">MLQLTKDESRSPEEQLLEQAYLNARYTVNGISLKIGEPHPEFDRWLSERSAFRYAILTAHNPQSRPLAPTVNQARNDTLQVLLDQLQLEYVPASGEDPAGVWPSETGFCILDGRPTAPREIGRLYEQYAIVVGERGGSPGLRWL</sequence>
<comment type="caution">
    <text evidence="1">The sequence shown here is derived from an EMBL/GenBank/DDBJ whole genome shotgun (WGS) entry which is preliminary data.</text>
</comment>
<evidence type="ECO:0000313" key="1">
    <source>
        <dbReference type="EMBL" id="MBB4078556.1"/>
    </source>
</evidence>
<dbReference type="RefSeq" id="WP_183494799.1">
    <property type="nucleotide sequence ID" value="NZ_JACIFF010000002.1"/>
</dbReference>
<dbReference type="AlphaFoldDB" id="A0A840EC54"/>
<accession>A0A840EC54</accession>
<protein>
    <recommendedName>
        <fullName evidence="3">DUF3293 domain-containing protein</fullName>
    </recommendedName>
</protein>
<organism evidence="1 2">
    <name type="scientific">Neolewinella aquimaris</name>
    <dbReference type="NCBI Taxonomy" id="1835722"/>
    <lineage>
        <taxon>Bacteria</taxon>
        <taxon>Pseudomonadati</taxon>
        <taxon>Bacteroidota</taxon>
        <taxon>Saprospiria</taxon>
        <taxon>Saprospirales</taxon>
        <taxon>Lewinellaceae</taxon>
        <taxon>Neolewinella</taxon>
    </lineage>
</organism>
<dbReference type="Proteomes" id="UP000576209">
    <property type="component" value="Unassembled WGS sequence"/>
</dbReference>
<gene>
    <name evidence="1" type="ORF">GGR28_001169</name>
</gene>